<name>G7L288_MEDTR</name>
<gene>
    <name evidence="1" type="ordered locus">MTR_7g028230</name>
</gene>
<dbReference type="Proteomes" id="UP000002051">
    <property type="component" value="Unassembled WGS sequence"/>
</dbReference>
<reference evidence="2" key="3">
    <citation type="submission" date="2015-04" db="UniProtKB">
        <authorList>
            <consortium name="EnsemblPlants"/>
        </authorList>
    </citation>
    <scope>IDENTIFICATION</scope>
    <source>
        <strain evidence="2">cv. Jemalong A17</strain>
    </source>
</reference>
<organism evidence="1 3">
    <name type="scientific">Medicago truncatula</name>
    <name type="common">Barrel medic</name>
    <name type="synonym">Medicago tribuloides</name>
    <dbReference type="NCBI Taxonomy" id="3880"/>
    <lineage>
        <taxon>Eukaryota</taxon>
        <taxon>Viridiplantae</taxon>
        <taxon>Streptophyta</taxon>
        <taxon>Embryophyta</taxon>
        <taxon>Tracheophyta</taxon>
        <taxon>Spermatophyta</taxon>
        <taxon>Magnoliopsida</taxon>
        <taxon>eudicotyledons</taxon>
        <taxon>Gunneridae</taxon>
        <taxon>Pentapetalae</taxon>
        <taxon>rosids</taxon>
        <taxon>fabids</taxon>
        <taxon>Fabales</taxon>
        <taxon>Fabaceae</taxon>
        <taxon>Papilionoideae</taxon>
        <taxon>50 kb inversion clade</taxon>
        <taxon>NPAAA clade</taxon>
        <taxon>Hologalegina</taxon>
        <taxon>IRL clade</taxon>
        <taxon>Trifolieae</taxon>
        <taxon>Medicago</taxon>
    </lineage>
</organism>
<evidence type="ECO:0000313" key="1">
    <source>
        <dbReference type="EMBL" id="AES78362.1"/>
    </source>
</evidence>
<sequence>MVAIENEVQVRKVAPGQAISLPKSEIYYSSAVEQHMHALSCKSLVEIKATFGYMNDRIWHKINSWSNKWLSKEGRENKNIMNGFWWGNGGAATGKIQTDVDSLVTRLFKAKYFAHTDFFGSNIGTNTSYVWGSIFSAKNVVNHGARWCIGTSARIPLMGHPWLLNGECITTS</sequence>
<dbReference type="HOGENOM" id="CLU_1557598_0_0_1"/>
<dbReference type="PaxDb" id="3880-AES78362"/>
<keyword evidence="3" id="KW-1185">Reference proteome</keyword>
<accession>G7L288</accession>
<dbReference type="EnsemblPlants" id="AES78362">
    <property type="protein sequence ID" value="AES78362"/>
    <property type="gene ID" value="MTR_7g028230"/>
</dbReference>
<dbReference type="eggNOG" id="KOG1075">
    <property type="taxonomic scope" value="Eukaryota"/>
</dbReference>
<dbReference type="STRING" id="3880.G7L288"/>
<evidence type="ECO:0000313" key="3">
    <source>
        <dbReference type="Proteomes" id="UP000002051"/>
    </source>
</evidence>
<dbReference type="AlphaFoldDB" id="G7L288"/>
<dbReference type="EMBL" id="CM001223">
    <property type="protein sequence ID" value="AES78362.1"/>
    <property type="molecule type" value="Genomic_DNA"/>
</dbReference>
<reference evidence="1 3" key="1">
    <citation type="journal article" date="2011" name="Nature">
        <title>The Medicago genome provides insight into the evolution of rhizobial symbioses.</title>
        <authorList>
            <person name="Young N.D."/>
            <person name="Debelle F."/>
            <person name="Oldroyd G.E."/>
            <person name="Geurts R."/>
            <person name="Cannon S.B."/>
            <person name="Udvardi M.K."/>
            <person name="Benedito V.A."/>
            <person name="Mayer K.F."/>
            <person name="Gouzy J."/>
            <person name="Schoof H."/>
            <person name="Van de Peer Y."/>
            <person name="Proost S."/>
            <person name="Cook D.R."/>
            <person name="Meyers B.C."/>
            <person name="Spannagl M."/>
            <person name="Cheung F."/>
            <person name="De Mita S."/>
            <person name="Krishnakumar V."/>
            <person name="Gundlach H."/>
            <person name="Zhou S."/>
            <person name="Mudge J."/>
            <person name="Bharti A.K."/>
            <person name="Murray J.D."/>
            <person name="Naoumkina M.A."/>
            <person name="Rosen B."/>
            <person name="Silverstein K.A."/>
            <person name="Tang H."/>
            <person name="Rombauts S."/>
            <person name="Zhao P.X."/>
            <person name="Zhou P."/>
            <person name="Barbe V."/>
            <person name="Bardou P."/>
            <person name="Bechner M."/>
            <person name="Bellec A."/>
            <person name="Berger A."/>
            <person name="Berges H."/>
            <person name="Bidwell S."/>
            <person name="Bisseling T."/>
            <person name="Choisne N."/>
            <person name="Couloux A."/>
            <person name="Denny R."/>
            <person name="Deshpande S."/>
            <person name="Dai X."/>
            <person name="Doyle J.J."/>
            <person name="Dudez A.M."/>
            <person name="Farmer A.D."/>
            <person name="Fouteau S."/>
            <person name="Franken C."/>
            <person name="Gibelin C."/>
            <person name="Gish J."/>
            <person name="Goldstein S."/>
            <person name="Gonzalez A.J."/>
            <person name="Green P.J."/>
            <person name="Hallab A."/>
            <person name="Hartog M."/>
            <person name="Hua A."/>
            <person name="Humphray S.J."/>
            <person name="Jeong D.H."/>
            <person name="Jing Y."/>
            <person name="Jocker A."/>
            <person name="Kenton S.M."/>
            <person name="Kim D.J."/>
            <person name="Klee K."/>
            <person name="Lai H."/>
            <person name="Lang C."/>
            <person name="Lin S."/>
            <person name="Macmil S.L."/>
            <person name="Magdelenat G."/>
            <person name="Matthews L."/>
            <person name="McCorrison J."/>
            <person name="Monaghan E.L."/>
            <person name="Mun J.H."/>
            <person name="Najar F.Z."/>
            <person name="Nicholson C."/>
            <person name="Noirot C."/>
            <person name="O'Bleness M."/>
            <person name="Paule C.R."/>
            <person name="Poulain J."/>
            <person name="Prion F."/>
            <person name="Qin B."/>
            <person name="Qu C."/>
            <person name="Retzel E.F."/>
            <person name="Riddle C."/>
            <person name="Sallet E."/>
            <person name="Samain S."/>
            <person name="Samson N."/>
            <person name="Sanders I."/>
            <person name="Saurat O."/>
            <person name="Scarpelli C."/>
            <person name="Schiex T."/>
            <person name="Segurens B."/>
            <person name="Severin A.J."/>
            <person name="Sherrier D.J."/>
            <person name="Shi R."/>
            <person name="Sims S."/>
            <person name="Singer S.R."/>
            <person name="Sinharoy S."/>
            <person name="Sterck L."/>
            <person name="Viollet A."/>
            <person name="Wang B.B."/>
            <person name="Wang K."/>
            <person name="Wang M."/>
            <person name="Wang X."/>
            <person name="Warfsmann J."/>
            <person name="Weissenbach J."/>
            <person name="White D.D."/>
            <person name="White J.D."/>
            <person name="Wiley G.B."/>
            <person name="Wincker P."/>
            <person name="Xing Y."/>
            <person name="Yang L."/>
            <person name="Yao Z."/>
            <person name="Ying F."/>
            <person name="Zhai J."/>
            <person name="Zhou L."/>
            <person name="Zuber A."/>
            <person name="Denarie J."/>
            <person name="Dixon R.A."/>
            <person name="May G.D."/>
            <person name="Schwartz D.C."/>
            <person name="Rogers J."/>
            <person name="Quetier F."/>
            <person name="Town C.D."/>
            <person name="Roe B.A."/>
        </authorList>
    </citation>
    <scope>NUCLEOTIDE SEQUENCE [LARGE SCALE GENOMIC DNA]</scope>
    <source>
        <strain evidence="1">A17</strain>
        <strain evidence="2 3">cv. Jemalong A17</strain>
    </source>
</reference>
<protein>
    <submittedName>
        <fullName evidence="1 2">Uncharacterized protein</fullName>
    </submittedName>
</protein>
<proteinExistence type="predicted"/>
<reference evidence="1 3" key="2">
    <citation type="journal article" date="2014" name="BMC Genomics">
        <title>An improved genome release (version Mt4.0) for the model legume Medicago truncatula.</title>
        <authorList>
            <person name="Tang H."/>
            <person name="Krishnakumar V."/>
            <person name="Bidwell S."/>
            <person name="Rosen B."/>
            <person name="Chan A."/>
            <person name="Zhou S."/>
            <person name="Gentzbittel L."/>
            <person name="Childs K.L."/>
            <person name="Yandell M."/>
            <person name="Gundlach H."/>
            <person name="Mayer K.F."/>
            <person name="Schwartz D.C."/>
            <person name="Town C.D."/>
        </authorList>
    </citation>
    <scope>GENOME REANNOTATION</scope>
    <source>
        <strain evidence="2 3">cv. Jemalong A17</strain>
    </source>
</reference>
<evidence type="ECO:0000313" key="2">
    <source>
        <dbReference type="EnsemblPlants" id="AES78362"/>
    </source>
</evidence>